<keyword evidence="2" id="KW-0812">Transmembrane</keyword>
<feature type="compositionally biased region" description="Low complexity" evidence="1">
    <location>
        <begin position="54"/>
        <end position="69"/>
    </location>
</feature>
<keyword evidence="2" id="KW-1133">Transmembrane helix</keyword>
<keyword evidence="4" id="KW-1185">Reference proteome</keyword>
<accession>A0A6A5QDN7</accession>
<evidence type="ECO:0000256" key="1">
    <source>
        <dbReference type="SAM" id="MobiDB-lite"/>
    </source>
</evidence>
<feature type="compositionally biased region" description="Acidic residues" evidence="1">
    <location>
        <begin position="38"/>
        <end position="53"/>
    </location>
</feature>
<evidence type="ECO:0000256" key="2">
    <source>
        <dbReference type="SAM" id="Phobius"/>
    </source>
</evidence>
<feature type="region of interest" description="Disordered" evidence="1">
    <location>
        <begin position="147"/>
        <end position="184"/>
    </location>
</feature>
<name>A0A6A5QDN7_AMPQU</name>
<organism evidence="3 4">
    <name type="scientific">Ampelomyces quisqualis</name>
    <name type="common">Powdery mildew agent</name>
    <dbReference type="NCBI Taxonomy" id="50730"/>
    <lineage>
        <taxon>Eukaryota</taxon>
        <taxon>Fungi</taxon>
        <taxon>Dikarya</taxon>
        <taxon>Ascomycota</taxon>
        <taxon>Pezizomycotina</taxon>
        <taxon>Dothideomycetes</taxon>
        <taxon>Pleosporomycetidae</taxon>
        <taxon>Pleosporales</taxon>
        <taxon>Pleosporineae</taxon>
        <taxon>Phaeosphaeriaceae</taxon>
        <taxon>Ampelomyces</taxon>
    </lineage>
</organism>
<evidence type="ECO:0000313" key="3">
    <source>
        <dbReference type="EMBL" id="KAF1912988.1"/>
    </source>
</evidence>
<feature type="region of interest" description="Disordered" evidence="1">
    <location>
        <begin position="356"/>
        <end position="401"/>
    </location>
</feature>
<sequence>MARYHLRRPSPVKIVPRRVRRQVTIASSAPAPAASEVPEAEDPEEGEEEEGPESPDSPFSSPSTLGGSSESEDSESDDDEEQALLPGQSGGNNASSISSVTSAVQSESSWTSAGPAFTISFSSPENFAGAPQVTASSTLAAAMTTTAKTEATASDGSGAGPAKSEITGQDNGPQRSSPQDEKTVITKGGAAAAITVSIISAMVVFIAAVIYIKRRKRLNNQYNQRLADDTFNPNNAGSLHVPETAHVPSASPAFAGLGGIGGSHLTRSSERSESLFGAGPYVRPETVSTDRNKSTFPIAFAHPTPNPFADPPLNKAYDVLAGRPRSTTLTDRGSWVKNPFSNPESERFDPFGELQKKARDERRKYLEGSRKGMEEVKEREVQSQFREKEKMGLGVPERKGSGVTIEGVGILDRSGGRR</sequence>
<feature type="transmembrane region" description="Helical" evidence="2">
    <location>
        <begin position="190"/>
        <end position="212"/>
    </location>
</feature>
<feature type="compositionally biased region" description="Basic residues" evidence="1">
    <location>
        <begin position="1"/>
        <end position="21"/>
    </location>
</feature>
<feature type="compositionally biased region" description="Basic and acidic residues" evidence="1">
    <location>
        <begin position="356"/>
        <end position="400"/>
    </location>
</feature>
<dbReference type="AlphaFoldDB" id="A0A6A5QDN7"/>
<feature type="compositionally biased region" description="Low complexity" evidence="1">
    <location>
        <begin position="95"/>
        <end position="109"/>
    </location>
</feature>
<reference evidence="3" key="1">
    <citation type="journal article" date="2020" name="Stud. Mycol.">
        <title>101 Dothideomycetes genomes: a test case for predicting lifestyles and emergence of pathogens.</title>
        <authorList>
            <person name="Haridas S."/>
            <person name="Albert R."/>
            <person name="Binder M."/>
            <person name="Bloem J."/>
            <person name="Labutti K."/>
            <person name="Salamov A."/>
            <person name="Andreopoulos B."/>
            <person name="Baker S."/>
            <person name="Barry K."/>
            <person name="Bills G."/>
            <person name="Bluhm B."/>
            <person name="Cannon C."/>
            <person name="Castanera R."/>
            <person name="Culley D."/>
            <person name="Daum C."/>
            <person name="Ezra D."/>
            <person name="Gonzalez J."/>
            <person name="Henrissat B."/>
            <person name="Kuo A."/>
            <person name="Liang C."/>
            <person name="Lipzen A."/>
            <person name="Lutzoni F."/>
            <person name="Magnuson J."/>
            <person name="Mondo S."/>
            <person name="Nolan M."/>
            <person name="Ohm R."/>
            <person name="Pangilinan J."/>
            <person name="Park H.-J."/>
            <person name="Ramirez L."/>
            <person name="Alfaro M."/>
            <person name="Sun H."/>
            <person name="Tritt A."/>
            <person name="Yoshinaga Y."/>
            <person name="Zwiers L.-H."/>
            <person name="Turgeon B."/>
            <person name="Goodwin S."/>
            <person name="Spatafora J."/>
            <person name="Crous P."/>
            <person name="Grigoriev I."/>
        </authorList>
    </citation>
    <scope>NUCLEOTIDE SEQUENCE</scope>
    <source>
        <strain evidence="3">HMLAC05119</strain>
    </source>
</reference>
<proteinExistence type="predicted"/>
<keyword evidence="2" id="KW-0472">Membrane</keyword>
<feature type="compositionally biased region" description="Acidic residues" evidence="1">
    <location>
        <begin position="70"/>
        <end position="82"/>
    </location>
</feature>
<gene>
    <name evidence="3" type="ORF">BDU57DRAFT_457870</name>
</gene>
<dbReference type="Proteomes" id="UP000800096">
    <property type="component" value="Unassembled WGS sequence"/>
</dbReference>
<feature type="compositionally biased region" description="Polar residues" evidence="1">
    <location>
        <begin position="166"/>
        <end position="177"/>
    </location>
</feature>
<evidence type="ECO:0000313" key="4">
    <source>
        <dbReference type="Proteomes" id="UP000800096"/>
    </source>
</evidence>
<feature type="compositionally biased region" description="Low complexity" evidence="1">
    <location>
        <begin position="26"/>
        <end position="37"/>
    </location>
</feature>
<feature type="region of interest" description="Disordered" evidence="1">
    <location>
        <begin position="1"/>
        <end position="109"/>
    </location>
</feature>
<protein>
    <submittedName>
        <fullName evidence="3">Uncharacterized protein</fullName>
    </submittedName>
</protein>
<dbReference type="OrthoDB" id="3798694at2759"/>
<dbReference type="EMBL" id="ML979139">
    <property type="protein sequence ID" value="KAF1912988.1"/>
    <property type="molecule type" value="Genomic_DNA"/>
</dbReference>